<comment type="caution">
    <text evidence="2">The sequence shown here is derived from an EMBL/GenBank/DDBJ whole genome shotgun (WGS) entry which is preliminary data.</text>
</comment>
<dbReference type="EMBL" id="CACVBS010000036">
    <property type="protein sequence ID" value="CAA7262726.1"/>
    <property type="molecule type" value="Genomic_DNA"/>
</dbReference>
<name>A0A8S0W9Z8_CYCAE</name>
<dbReference type="Proteomes" id="UP000467700">
    <property type="component" value="Unassembled WGS sequence"/>
</dbReference>
<protein>
    <submittedName>
        <fullName evidence="2">Uncharacterized protein</fullName>
    </submittedName>
</protein>
<dbReference type="Gene3D" id="3.90.180.10">
    <property type="entry name" value="Medium-chain alcohol dehydrogenases, catalytic domain"/>
    <property type="match status" value="1"/>
</dbReference>
<accession>A0A8S0W9Z8</accession>
<gene>
    <name evidence="2" type="ORF">AAE3_LOCUS4805</name>
</gene>
<evidence type="ECO:0000313" key="3">
    <source>
        <dbReference type="Proteomes" id="UP000467700"/>
    </source>
</evidence>
<evidence type="ECO:0000256" key="1">
    <source>
        <dbReference type="SAM" id="MobiDB-lite"/>
    </source>
</evidence>
<dbReference type="OrthoDB" id="809632at2759"/>
<keyword evidence="3" id="KW-1185">Reference proteome</keyword>
<evidence type="ECO:0000313" key="2">
    <source>
        <dbReference type="EMBL" id="CAA7262726.1"/>
    </source>
</evidence>
<organism evidence="2 3">
    <name type="scientific">Cyclocybe aegerita</name>
    <name type="common">Black poplar mushroom</name>
    <name type="synonym">Agrocybe aegerita</name>
    <dbReference type="NCBI Taxonomy" id="1973307"/>
    <lineage>
        <taxon>Eukaryota</taxon>
        <taxon>Fungi</taxon>
        <taxon>Dikarya</taxon>
        <taxon>Basidiomycota</taxon>
        <taxon>Agaricomycotina</taxon>
        <taxon>Agaricomycetes</taxon>
        <taxon>Agaricomycetidae</taxon>
        <taxon>Agaricales</taxon>
        <taxon>Agaricineae</taxon>
        <taxon>Bolbitiaceae</taxon>
        <taxon>Cyclocybe</taxon>
    </lineage>
</organism>
<dbReference type="AlphaFoldDB" id="A0A8S0W9Z8"/>
<reference evidence="2 3" key="1">
    <citation type="submission" date="2020-01" db="EMBL/GenBank/DDBJ databases">
        <authorList>
            <person name="Gupta K D."/>
        </authorList>
    </citation>
    <scope>NUCLEOTIDE SEQUENCE [LARGE SCALE GENOMIC DNA]</scope>
</reference>
<sequence>MSSIPLAHAARFIEFGTPFPTVPLAHGTSTLHTSILVLHTSILVLQSCVLILTKAAPSSSKAAPSSSSSSSSSSSRAHTTYHAHRSCEPWAIWNPGHPGVPGETTIYDTSETIVHAIVPLNGGFLLKTLAISIDPYLRGLMGGTHPEAWEVGQP</sequence>
<proteinExistence type="predicted"/>
<feature type="compositionally biased region" description="Low complexity" evidence="1">
    <location>
        <begin position="58"/>
        <end position="75"/>
    </location>
</feature>
<feature type="region of interest" description="Disordered" evidence="1">
    <location>
        <begin position="58"/>
        <end position="77"/>
    </location>
</feature>